<reference evidence="1 2" key="1">
    <citation type="journal article" date="2015" name="BMC Genomics">
        <title>Comparative genomics and metabolic profiling of the genus Lysobacter.</title>
        <authorList>
            <person name="de Bruijn I."/>
            <person name="Cheng X."/>
            <person name="de Jager V."/>
            <person name="Exposito R.G."/>
            <person name="Watrous J."/>
            <person name="Patel N."/>
            <person name="Postma J."/>
            <person name="Dorrestein P.C."/>
            <person name="Kobayashi D."/>
            <person name="Raaijmakers J.M."/>
        </authorList>
    </citation>
    <scope>NUCLEOTIDE SEQUENCE [LARGE SCALE GENOMIC DNA]</scope>
    <source>
        <strain evidence="1 2">76</strain>
    </source>
</reference>
<accession>A0A0S2F4E0</accession>
<dbReference type="STRING" id="84531.LA76x_0258"/>
<sequence>MSLQFHFEDIGPHRAIDEGRIGHRLHLRIALDRREGARLHWLERCDRPYDEDMPADTWVDMFRIAGGRSAIFAQWFGTATNAGRIELDFDALATIRLAPDARRTLEWWVVAVDGEDEDGDERAWAVWRGEQRLRCDGQGKTVEHSLVQIDSLHGREGDPPYPDGFLPST</sequence>
<dbReference type="EMBL" id="CP011129">
    <property type="protein sequence ID" value="ALN78420.1"/>
    <property type="molecule type" value="Genomic_DNA"/>
</dbReference>
<evidence type="ECO:0000313" key="1">
    <source>
        <dbReference type="EMBL" id="ALN78420.1"/>
    </source>
</evidence>
<dbReference type="Proteomes" id="UP000060787">
    <property type="component" value="Chromosome"/>
</dbReference>
<proteinExistence type="predicted"/>
<evidence type="ECO:0000313" key="2">
    <source>
        <dbReference type="Proteomes" id="UP000060787"/>
    </source>
</evidence>
<dbReference type="AlphaFoldDB" id="A0A0S2F4E0"/>
<dbReference type="PATRIC" id="fig|84531.8.peg.262"/>
<dbReference type="RefSeq" id="WP_057916232.1">
    <property type="nucleotide sequence ID" value="NZ_CP011129.1"/>
</dbReference>
<keyword evidence="2" id="KW-1185">Reference proteome</keyword>
<gene>
    <name evidence="1" type="ORF">LA76x_0258</name>
</gene>
<protein>
    <submittedName>
        <fullName evidence="1">Uncharacterized protein</fullName>
    </submittedName>
</protein>
<dbReference type="KEGG" id="lab:LA76x_0258"/>
<name>A0A0S2F4E0_LYSAN</name>
<organism evidence="1 2">
    <name type="scientific">Lysobacter antibioticus</name>
    <dbReference type="NCBI Taxonomy" id="84531"/>
    <lineage>
        <taxon>Bacteria</taxon>
        <taxon>Pseudomonadati</taxon>
        <taxon>Pseudomonadota</taxon>
        <taxon>Gammaproteobacteria</taxon>
        <taxon>Lysobacterales</taxon>
        <taxon>Lysobacteraceae</taxon>
        <taxon>Lysobacter</taxon>
    </lineage>
</organism>